<evidence type="ECO:0000313" key="2">
    <source>
        <dbReference type="Proteomes" id="UP001548590"/>
    </source>
</evidence>
<dbReference type="SFLD" id="SFLDG01135">
    <property type="entry name" value="C1.5.6:_HAD__Beta-PGM__Phospha"/>
    <property type="match status" value="1"/>
</dbReference>
<dbReference type="EMBL" id="JBEWLZ010000007">
    <property type="protein sequence ID" value="MET1490755.1"/>
    <property type="molecule type" value="Genomic_DNA"/>
</dbReference>
<dbReference type="InterPro" id="IPR036412">
    <property type="entry name" value="HAD-like_sf"/>
</dbReference>
<dbReference type="Pfam" id="PF00702">
    <property type="entry name" value="Hydrolase"/>
    <property type="match status" value="1"/>
</dbReference>
<accession>A0ABV2CS59</accession>
<name>A0ABV2CS59_9RHOO</name>
<dbReference type="InterPro" id="IPR006439">
    <property type="entry name" value="HAD-SF_hydro_IA"/>
</dbReference>
<protein>
    <submittedName>
        <fullName evidence="1">HAD family phosphatase</fullName>
    </submittedName>
</protein>
<dbReference type="InterPro" id="IPR023198">
    <property type="entry name" value="PGP-like_dom2"/>
</dbReference>
<dbReference type="SUPFAM" id="SSF56784">
    <property type="entry name" value="HAD-like"/>
    <property type="match status" value="1"/>
</dbReference>
<reference evidence="1 2" key="1">
    <citation type="submission" date="2024-07" db="EMBL/GenBank/DDBJ databases">
        <title>Uliginosibacterium paludis KCTC:42655.</title>
        <authorList>
            <person name="Kim M.K."/>
        </authorList>
    </citation>
    <scope>NUCLEOTIDE SEQUENCE [LARGE SCALE GENOMIC DNA]</scope>
    <source>
        <strain evidence="1 2">KCTC 42655</strain>
    </source>
</reference>
<dbReference type="Proteomes" id="UP001548590">
    <property type="component" value="Unassembled WGS sequence"/>
</dbReference>
<dbReference type="InterPro" id="IPR023214">
    <property type="entry name" value="HAD_sf"/>
</dbReference>
<dbReference type="SFLD" id="SFLDS00003">
    <property type="entry name" value="Haloacid_Dehalogenase"/>
    <property type="match status" value="1"/>
</dbReference>
<sequence>MLNIPRPQAVIFDMDGLLLDSERVALASFEEAATALGAPWTRELGLSLVGRSARDCDTIIARAFGEAFPLEPLRERFSEIYDAKVAAGSIPLKPWVRELLDWLEAARIPRAVATSTFRKRAEAKLARAHLLQRFDAMACGDEILRGKPAPDIYELAAQRVGAEPRDCLALEDSNVGIRAAVSASMRAVMVPDLLQPDADIRRYGVPIVPSLKEVLIALQG</sequence>
<keyword evidence="2" id="KW-1185">Reference proteome</keyword>
<dbReference type="RefSeq" id="WP_345925936.1">
    <property type="nucleotide sequence ID" value="NZ_JBDIVF010000002.1"/>
</dbReference>
<dbReference type="NCBIfam" id="TIGR01509">
    <property type="entry name" value="HAD-SF-IA-v3"/>
    <property type="match status" value="1"/>
</dbReference>
<comment type="caution">
    <text evidence="1">The sequence shown here is derived from an EMBL/GenBank/DDBJ whole genome shotgun (WGS) entry which is preliminary data.</text>
</comment>
<dbReference type="Gene3D" id="1.10.150.240">
    <property type="entry name" value="Putative phosphatase, domain 2"/>
    <property type="match status" value="1"/>
</dbReference>
<dbReference type="PRINTS" id="PR00413">
    <property type="entry name" value="HADHALOGNASE"/>
</dbReference>
<proteinExistence type="predicted"/>
<dbReference type="SFLD" id="SFLDG01129">
    <property type="entry name" value="C1.5:_HAD__Beta-PGM__Phosphata"/>
    <property type="match status" value="1"/>
</dbReference>
<dbReference type="PANTHER" id="PTHR18901">
    <property type="entry name" value="2-DEOXYGLUCOSE-6-PHOSPHATE PHOSPHATASE 2"/>
    <property type="match status" value="1"/>
</dbReference>
<gene>
    <name evidence="1" type="ORF">ABVT11_13035</name>
</gene>
<organism evidence="1 2">
    <name type="scientific">Uliginosibacterium paludis</name>
    <dbReference type="NCBI Taxonomy" id="1615952"/>
    <lineage>
        <taxon>Bacteria</taxon>
        <taxon>Pseudomonadati</taxon>
        <taxon>Pseudomonadota</taxon>
        <taxon>Betaproteobacteria</taxon>
        <taxon>Rhodocyclales</taxon>
        <taxon>Zoogloeaceae</taxon>
        <taxon>Uliginosibacterium</taxon>
    </lineage>
</organism>
<dbReference type="PANTHER" id="PTHR18901:SF38">
    <property type="entry name" value="PSEUDOURIDINE-5'-PHOSPHATASE"/>
    <property type="match status" value="1"/>
</dbReference>
<evidence type="ECO:0000313" key="1">
    <source>
        <dbReference type="EMBL" id="MET1490755.1"/>
    </source>
</evidence>
<dbReference type="Gene3D" id="3.40.50.1000">
    <property type="entry name" value="HAD superfamily/HAD-like"/>
    <property type="match status" value="1"/>
</dbReference>
<dbReference type="CDD" id="cd07505">
    <property type="entry name" value="HAD_BPGM-like"/>
    <property type="match status" value="1"/>
</dbReference>